<proteinExistence type="predicted"/>
<organism evidence="2 3">
    <name type="scientific">Citrus unshiu</name>
    <name type="common">Satsuma mandarin</name>
    <name type="synonym">Citrus nobilis var. unshiu</name>
    <dbReference type="NCBI Taxonomy" id="55188"/>
    <lineage>
        <taxon>Eukaryota</taxon>
        <taxon>Viridiplantae</taxon>
        <taxon>Streptophyta</taxon>
        <taxon>Embryophyta</taxon>
        <taxon>Tracheophyta</taxon>
        <taxon>Spermatophyta</taxon>
        <taxon>Magnoliopsida</taxon>
        <taxon>eudicotyledons</taxon>
        <taxon>Gunneridae</taxon>
        <taxon>Pentapetalae</taxon>
        <taxon>rosids</taxon>
        <taxon>malvids</taxon>
        <taxon>Sapindales</taxon>
        <taxon>Rutaceae</taxon>
        <taxon>Aurantioideae</taxon>
        <taxon>Citrus</taxon>
    </lineage>
</organism>
<accession>A0A2H5QVB3</accession>
<evidence type="ECO:0000256" key="1">
    <source>
        <dbReference type="SAM" id="MobiDB-lite"/>
    </source>
</evidence>
<evidence type="ECO:0000313" key="2">
    <source>
        <dbReference type="EMBL" id="GAY68225.1"/>
    </source>
</evidence>
<reference evidence="2 3" key="1">
    <citation type="journal article" date="2017" name="Front. Genet.">
        <title>Draft sequencing of the heterozygous diploid genome of Satsuma (Citrus unshiu Marc.) using a hybrid assembly approach.</title>
        <authorList>
            <person name="Shimizu T."/>
            <person name="Tanizawa Y."/>
            <person name="Mochizuki T."/>
            <person name="Nagasaki H."/>
            <person name="Yoshioka T."/>
            <person name="Toyoda A."/>
            <person name="Fujiyama A."/>
            <person name="Kaminuma E."/>
            <person name="Nakamura Y."/>
        </authorList>
    </citation>
    <scope>NUCLEOTIDE SEQUENCE [LARGE SCALE GENOMIC DNA]</scope>
    <source>
        <strain evidence="3">cv. Miyagawa wase</strain>
    </source>
</reference>
<dbReference type="Proteomes" id="UP000236630">
    <property type="component" value="Unassembled WGS sequence"/>
</dbReference>
<keyword evidence="3" id="KW-1185">Reference proteome</keyword>
<sequence>MAREEDENGVVGVFGSSPISPGP</sequence>
<evidence type="ECO:0000313" key="3">
    <source>
        <dbReference type="Proteomes" id="UP000236630"/>
    </source>
</evidence>
<dbReference type="EMBL" id="BDQV01000837">
    <property type="protein sequence ID" value="GAY68225.1"/>
    <property type="molecule type" value="Genomic_DNA"/>
</dbReference>
<feature type="region of interest" description="Disordered" evidence="1">
    <location>
        <begin position="1"/>
        <end position="23"/>
    </location>
</feature>
<dbReference type="AlphaFoldDB" id="A0A2H5QVB3"/>
<name>A0A2H5QVB3_CITUN</name>
<protein>
    <submittedName>
        <fullName evidence="2">Uncharacterized protein</fullName>
    </submittedName>
</protein>
<comment type="caution">
    <text evidence="2">The sequence shown here is derived from an EMBL/GenBank/DDBJ whole genome shotgun (WGS) entry which is preliminary data.</text>
</comment>
<gene>
    <name evidence="2" type="ORF">CUMW_262460</name>
</gene>